<evidence type="ECO:0000313" key="6">
    <source>
        <dbReference type="EMBL" id="EEG47666.1"/>
    </source>
</evidence>
<dbReference type="Gene3D" id="3.30.420.40">
    <property type="match status" value="3"/>
</dbReference>
<feature type="domain" description="Carbohydrate kinase FGGY N-terminal" evidence="4">
    <location>
        <begin position="15"/>
        <end position="119"/>
    </location>
</feature>
<dbReference type="InterPro" id="IPR050406">
    <property type="entry name" value="FGGY_Carb_Kinase"/>
</dbReference>
<dbReference type="GO" id="GO:0016301">
    <property type="term" value="F:kinase activity"/>
    <property type="evidence" value="ECO:0007669"/>
    <property type="project" value="UniProtKB-KW"/>
</dbReference>
<organism evidence="6 7">
    <name type="scientific">Blautia hydrogenotrophica (strain DSM 10507 / JCM 14656 / S5a33)</name>
    <name type="common">Ruminococcus hydrogenotrophicus</name>
    <dbReference type="NCBI Taxonomy" id="476272"/>
    <lineage>
        <taxon>Bacteria</taxon>
        <taxon>Bacillati</taxon>
        <taxon>Bacillota</taxon>
        <taxon>Clostridia</taxon>
        <taxon>Lachnospirales</taxon>
        <taxon>Lachnospiraceae</taxon>
        <taxon>Blautia</taxon>
    </lineage>
</organism>
<dbReference type="HOGENOM" id="CLU_009281_3_4_9"/>
<keyword evidence="3" id="KW-0418">Kinase</keyword>
<keyword evidence="7" id="KW-1185">Reference proteome</keyword>
<protein>
    <recommendedName>
        <fullName evidence="8">Autoinducer 2 kinase LsrK</fullName>
    </recommendedName>
</protein>
<evidence type="ECO:0000259" key="4">
    <source>
        <dbReference type="Pfam" id="PF00370"/>
    </source>
</evidence>
<dbReference type="InterPro" id="IPR043129">
    <property type="entry name" value="ATPase_NBD"/>
</dbReference>
<evidence type="ECO:0000256" key="2">
    <source>
        <dbReference type="ARBA" id="ARBA00022679"/>
    </source>
</evidence>
<dbReference type="InterPro" id="IPR000577">
    <property type="entry name" value="Carb_kinase_FGGY"/>
</dbReference>
<dbReference type="Pfam" id="PF02782">
    <property type="entry name" value="FGGY_C"/>
    <property type="match status" value="1"/>
</dbReference>
<comment type="similarity">
    <text evidence="1">Belongs to the FGGY kinase family.</text>
</comment>
<dbReference type="InterPro" id="IPR018485">
    <property type="entry name" value="FGGY_C"/>
</dbReference>
<dbReference type="SUPFAM" id="SSF53067">
    <property type="entry name" value="Actin-like ATPase domain"/>
    <property type="match status" value="2"/>
</dbReference>
<dbReference type="Proteomes" id="UP000003100">
    <property type="component" value="Unassembled WGS sequence"/>
</dbReference>
<dbReference type="EMBL" id="ACBZ01000184">
    <property type="protein sequence ID" value="EEG47666.1"/>
    <property type="molecule type" value="Genomic_DNA"/>
</dbReference>
<dbReference type="PIRSF" id="PIRSF000538">
    <property type="entry name" value="GlpK"/>
    <property type="match status" value="1"/>
</dbReference>
<comment type="caution">
    <text evidence="6">The sequence shown here is derived from an EMBL/GenBank/DDBJ whole genome shotgun (WGS) entry which is preliminary data.</text>
</comment>
<gene>
    <name evidence="6" type="ORF">RUMHYD_03448</name>
</gene>
<evidence type="ECO:0008006" key="8">
    <source>
        <dbReference type="Google" id="ProtNLM"/>
    </source>
</evidence>
<dbReference type="AlphaFoldDB" id="C0CRD4"/>
<sequence>MLRTNKKDGGGQMKYVIGIDGGTQSTKVSVFTLDGKIVCEQKNALRPLYSPDADTAEHPDDDLWDSLKMTGHQVMEKFEGDPGDIIAIGLGSIRCCRTYLKKDGTLAYPVLNWMDKRLARPYPGDIPEFQYLSTTTGYLTVRLTGQFYDTAANYEGVYGPFDKETWNWSENPEDYVPYNIKRENLFDLVMPGEILGKVTKEAAADTGFPEGCPVIATANDKAAEGLGAGIIDDSSCLISLGTYIGGMVNGHEFNDSAQCYWSNLSAIPKRYLYEGMTGIRRGMWSVSWFKEILGEPWENLAKKEKTCVEQLLENEAVHIPAGSDGLITVPEFLCPNDIPYRKAMMIGFDGRHKRSHMYRSILEAIAMTMHMSMEDMFEEMGYKPERLIISGGGSKSKLFMQIFADVFGMPAVRNEVTDAAGVGAAICAAMGVGAYDSYEEAVNKMVRIEDAFQPDLENTELYARVENNVYRTIKNYSDPVNREIYRIFL</sequence>
<accession>C0CRD4</accession>
<dbReference type="GO" id="GO:0005975">
    <property type="term" value="P:carbohydrate metabolic process"/>
    <property type="evidence" value="ECO:0007669"/>
    <property type="project" value="InterPro"/>
</dbReference>
<dbReference type="eggNOG" id="COG1070">
    <property type="taxonomic scope" value="Bacteria"/>
</dbReference>
<dbReference type="PANTHER" id="PTHR43095:SF5">
    <property type="entry name" value="XYLULOSE KINASE"/>
    <property type="match status" value="1"/>
</dbReference>
<evidence type="ECO:0000256" key="3">
    <source>
        <dbReference type="ARBA" id="ARBA00022777"/>
    </source>
</evidence>
<evidence type="ECO:0000313" key="7">
    <source>
        <dbReference type="Proteomes" id="UP000003100"/>
    </source>
</evidence>
<evidence type="ECO:0000259" key="5">
    <source>
        <dbReference type="Pfam" id="PF02782"/>
    </source>
</evidence>
<proteinExistence type="inferred from homology"/>
<dbReference type="PANTHER" id="PTHR43095">
    <property type="entry name" value="SUGAR KINASE"/>
    <property type="match status" value="1"/>
</dbReference>
<dbReference type="Pfam" id="PF00370">
    <property type="entry name" value="FGGY_N"/>
    <property type="match status" value="1"/>
</dbReference>
<dbReference type="InterPro" id="IPR018484">
    <property type="entry name" value="FGGY_N"/>
</dbReference>
<reference evidence="6 7" key="1">
    <citation type="submission" date="2009-01" db="EMBL/GenBank/DDBJ databases">
        <authorList>
            <person name="Fulton L."/>
            <person name="Clifton S."/>
            <person name="Fulton B."/>
            <person name="Xu J."/>
            <person name="Minx P."/>
            <person name="Pepin K.H."/>
            <person name="Johnson M."/>
            <person name="Bhonagiri V."/>
            <person name="Nash W.E."/>
            <person name="Mardis E.R."/>
            <person name="Wilson R.K."/>
        </authorList>
    </citation>
    <scope>NUCLEOTIDE SEQUENCE [LARGE SCALE GENOMIC DNA]</scope>
    <source>
        <strain evidence="7">DSM 10507 / JCM 14656 / S5a33</strain>
    </source>
</reference>
<keyword evidence="2" id="KW-0808">Transferase</keyword>
<reference evidence="6 7" key="2">
    <citation type="submission" date="2009-02" db="EMBL/GenBank/DDBJ databases">
        <title>Draft genome sequence of Blautia hydrogenotrophica DSM 10507 (Ruminococcus hydrogenotrophicus DSM 10507).</title>
        <authorList>
            <person name="Sudarsanam P."/>
            <person name="Ley R."/>
            <person name="Guruge J."/>
            <person name="Turnbaugh P.J."/>
            <person name="Mahowald M."/>
            <person name="Liep D."/>
            <person name="Gordon J."/>
        </authorList>
    </citation>
    <scope>NUCLEOTIDE SEQUENCE [LARGE SCALE GENOMIC DNA]</scope>
    <source>
        <strain evidence="7">DSM 10507 / JCM 14656 / S5a33</strain>
    </source>
</reference>
<evidence type="ECO:0000256" key="1">
    <source>
        <dbReference type="ARBA" id="ARBA00009156"/>
    </source>
</evidence>
<dbReference type="CDD" id="cd07779">
    <property type="entry name" value="ASKHA_NBD_FGGY_YgcE-like"/>
    <property type="match status" value="1"/>
</dbReference>
<dbReference type="PATRIC" id="fig|476272.21.peg.124"/>
<name>C0CRD4_BLAHS</name>
<feature type="domain" description="Carbohydrate kinase FGGY C-terminal" evidence="5">
    <location>
        <begin position="237"/>
        <end position="431"/>
    </location>
</feature>